<dbReference type="PANTHER" id="PTHR11669">
    <property type="entry name" value="REPLICATION FACTOR C / DNA POLYMERASE III GAMMA-TAU SUBUNIT"/>
    <property type="match status" value="1"/>
</dbReference>
<keyword evidence="4 11" id="KW-0235">DNA replication</keyword>
<dbReference type="InterPro" id="IPR008921">
    <property type="entry name" value="DNA_pol3_clamp-load_cplx_C"/>
</dbReference>
<organism evidence="14 15">
    <name type="scientific">Pseudobdellovibrio exovorus JSS</name>
    <dbReference type="NCBI Taxonomy" id="1184267"/>
    <lineage>
        <taxon>Bacteria</taxon>
        <taxon>Pseudomonadati</taxon>
        <taxon>Bdellovibrionota</taxon>
        <taxon>Bdellovibrionia</taxon>
        <taxon>Bdellovibrionales</taxon>
        <taxon>Pseudobdellovibrionaceae</taxon>
        <taxon>Pseudobdellovibrio</taxon>
    </lineage>
</organism>
<comment type="similarity">
    <text evidence="1 11">Belongs to the DnaX/STICHEL family.</text>
</comment>
<keyword evidence="5" id="KW-0479">Metal-binding</keyword>
<dbReference type="InterPro" id="IPR003593">
    <property type="entry name" value="AAA+_ATPase"/>
</dbReference>
<gene>
    <name evidence="11" type="primary">dnaX</name>
    <name evidence="14" type="ORF">A11Q_202</name>
</gene>
<dbReference type="InterPro" id="IPR050238">
    <property type="entry name" value="DNA_Rep/Repair_Clamp_Loader"/>
</dbReference>
<dbReference type="RefSeq" id="WP_015468912.1">
    <property type="nucleotide sequence ID" value="NC_020813.1"/>
</dbReference>
<evidence type="ECO:0000313" key="15">
    <source>
        <dbReference type="Proteomes" id="UP000012040"/>
    </source>
</evidence>
<evidence type="ECO:0000256" key="2">
    <source>
        <dbReference type="ARBA" id="ARBA00022679"/>
    </source>
</evidence>
<evidence type="ECO:0000256" key="3">
    <source>
        <dbReference type="ARBA" id="ARBA00022695"/>
    </source>
</evidence>
<proteinExistence type="inferred from homology"/>
<dbReference type="SMART" id="SM00382">
    <property type="entry name" value="AAA"/>
    <property type="match status" value="1"/>
</dbReference>
<protein>
    <recommendedName>
        <fullName evidence="11">DNA polymerase III subunit gamma/tau</fullName>
        <ecNumber evidence="11">2.7.7.7</ecNumber>
    </recommendedName>
</protein>
<dbReference type="eggNOG" id="COG2812">
    <property type="taxonomic scope" value="Bacteria"/>
</dbReference>
<reference evidence="14 15" key="1">
    <citation type="journal article" date="2013" name="ISME J.">
        <title>By their genes ye shall know them: genomic signatures of predatory bacteria.</title>
        <authorList>
            <person name="Pasternak Z."/>
            <person name="Pietrokovski S."/>
            <person name="Rotem O."/>
            <person name="Gophna U."/>
            <person name="Lurie-Weinberger M.N."/>
            <person name="Jurkevitch E."/>
        </authorList>
    </citation>
    <scope>NUCLEOTIDE SEQUENCE [LARGE SCALE GENOMIC DNA]</scope>
    <source>
        <strain evidence="14 15">JSS</strain>
    </source>
</reference>
<evidence type="ECO:0000256" key="10">
    <source>
        <dbReference type="ARBA" id="ARBA00049244"/>
    </source>
</evidence>
<dbReference type="PATRIC" id="fig|1184267.3.peg.205"/>
<dbReference type="HOGENOM" id="CLU_006229_0_3_7"/>
<keyword evidence="2 11" id="KW-0808">Transferase</keyword>
<dbReference type="PANTHER" id="PTHR11669:SF0">
    <property type="entry name" value="PROTEIN STICHEL-LIKE 2"/>
    <property type="match status" value="1"/>
</dbReference>
<dbReference type="Pfam" id="PF12169">
    <property type="entry name" value="DNA_pol3_gamma3"/>
    <property type="match status" value="1"/>
</dbReference>
<dbReference type="InterPro" id="IPR012763">
    <property type="entry name" value="DNA_pol_III_sug/sutau_N"/>
</dbReference>
<comment type="catalytic activity">
    <reaction evidence="10 11">
        <text>DNA(n) + a 2'-deoxyribonucleoside 5'-triphosphate = DNA(n+1) + diphosphate</text>
        <dbReference type="Rhea" id="RHEA:22508"/>
        <dbReference type="Rhea" id="RHEA-COMP:17339"/>
        <dbReference type="Rhea" id="RHEA-COMP:17340"/>
        <dbReference type="ChEBI" id="CHEBI:33019"/>
        <dbReference type="ChEBI" id="CHEBI:61560"/>
        <dbReference type="ChEBI" id="CHEBI:173112"/>
        <dbReference type="EC" id="2.7.7.7"/>
    </reaction>
</comment>
<accession>M4V508</accession>
<dbReference type="Gene3D" id="1.10.8.60">
    <property type="match status" value="1"/>
</dbReference>
<keyword evidence="3 11" id="KW-0548">Nucleotidyltransferase</keyword>
<dbReference type="EMBL" id="CP003537">
    <property type="protein sequence ID" value="AGH94422.1"/>
    <property type="molecule type" value="Genomic_DNA"/>
</dbReference>
<evidence type="ECO:0000256" key="4">
    <source>
        <dbReference type="ARBA" id="ARBA00022705"/>
    </source>
</evidence>
<dbReference type="GO" id="GO:0005524">
    <property type="term" value="F:ATP binding"/>
    <property type="evidence" value="ECO:0007669"/>
    <property type="project" value="UniProtKB-KW"/>
</dbReference>
<keyword evidence="9 11" id="KW-0239">DNA-directed DNA polymerase</keyword>
<dbReference type="EC" id="2.7.7.7" evidence="11"/>
<dbReference type="GO" id="GO:0003887">
    <property type="term" value="F:DNA-directed DNA polymerase activity"/>
    <property type="evidence" value="ECO:0007669"/>
    <property type="project" value="UniProtKB-KW"/>
</dbReference>
<dbReference type="AlphaFoldDB" id="M4V508"/>
<evidence type="ECO:0000259" key="13">
    <source>
        <dbReference type="SMART" id="SM00382"/>
    </source>
</evidence>
<keyword evidence="6 11" id="KW-0547">Nucleotide-binding</keyword>
<evidence type="ECO:0000256" key="6">
    <source>
        <dbReference type="ARBA" id="ARBA00022741"/>
    </source>
</evidence>
<dbReference type="Pfam" id="PF13177">
    <property type="entry name" value="DNA_pol3_delta2"/>
    <property type="match status" value="1"/>
</dbReference>
<dbReference type="InterPro" id="IPR027417">
    <property type="entry name" value="P-loop_NTPase"/>
</dbReference>
<dbReference type="SUPFAM" id="SSF48019">
    <property type="entry name" value="post-AAA+ oligomerization domain-like"/>
    <property type="match status" value="1"/>
</dbReference>
<dbReference type="OrthoDB" id="5287500at2"/>
<dbReference type="Gene3D" id="3.40.50.300">
    <property type="entry name" value="P-loop containing nucleotide triphosphate hydrolases"/>
    <property type="match status" value="1"/>
</dbReference>
<evidence type="ECO:0000256" key="5">
    <source>
        <dbReference type="ARBA" id="ARBA00022723"/>
    </source>
</evidence>
<comment type="function">
    <text evidence="11">DNA polymerase III is a complex, multichain enzyme responsible for most of the replicative synthesis in bacteria. This DNA polymerase also exhibits 3' to 5' exonuclease activity.</text>
</comment>
<feature type="domain" description="AAA+ ATPase" evidence="13">
    <location>
        <begin position="37"/>
        <end position="179"/>
    </location>
</feature>
<dbReference type="GO" id="GO:0003677">
    <property type="term" value="F:DNA binding"/>
    <property type="evidence" value="ECO:0007669"/>
    <property type="project" value="InterPro"/>
</dbReference>
<feature type="region of interest" description="Disordered" evidence="12">
    <location>
        <begin position="375"/>
        <end position="419"/>
    </location>
</feature>
<dbReference type="InterPro" id="IPR022754">
    <property type="entry name" value="DNA_pol_III_gamma-3"/>
</dbReference>
<dbReference type="CDD" id="cd18137">
    <property type="entry name" value="HLD_clamp_pol_III_gamma_tau"/>
    <property type="match status" value="1"/>
</dbReference>
<keyword evidence="7" id="KW-0862">Zinc</keyword>
<evidence type="ECO:0000256" key="7">
    <source>
        <dbReference type="ARBA" id="ARBA00022833"/>
    </source>
</evidence>
<evidence type="ECO:0000256" key="8">
    <source>
        <dbReference type="ARBA" id="ARBA00022840"/>
    </source>
</evidence>
<dbReference type="GO" id="GO:0009360">
    <property type="term" value="C:DNA polymerase III complex"/>
    <property type="evidence" value="ECO:0007669"/>
    <property type="project" value="InterPro"/>
</dbReference>
<dbReference type="GO" id="GO:0006261">
    <property type="term" value="P:DNA-templated DNA replication"/>
    <property type="evidence" value="ECO:0007669"/>
    <property type="project" value="TreeGrafter"/>
</dbReference>
<dbReference type="NCBIfam" id="TIGR02397">
    <property type="entry name" value="dnaX_nterm"/>
    <property type="match status" value="1"/>
</dbReference>
<dbReference type="KEGG" id="bex:A11Q_202"/>
<dbReference type="SUPFAM" id="SSF52540">
    <property type="entry name" value="P-loop containing nucleoside triphosphate hydrolases"/>
    <property type="match status" value="1"/>
</dbReference>
<dbReference type="STRING" id="1184267.A11Q_202"/>
<keyword evidence="8 11" id="KW-0067">ATP-binding</keyword>
<dbReference type="Gene3D" id="1.20.272.10">
    <property type="match status" value="1"/>
</dbReference>
<evidence type="ECO:0000256" key="12">
    <source>
        <dbReference type="SAM" id="MobiDB-lite"/>
    </source>
</evidence>
<dbReference type="Proteomes" id="UP000012040">
    <property type="component" value="Chromosome"/>
</dbReference>
<evidence type="ECO:0000313" key="14">
    <source>
        <dbReference type="EMBL" id="AGH94422.1"/>
    </source>
</evidence>
<keyword evidence="15" id="KW-1185">Reference proteome</keyword>
<comment type="subunit">
    <text evidence="11">DNA polymerase III contains a core (composed of alpha, epsilon and theta chains) that associates with a tau subunit. This core dimerizes to form the POLIII' complex. PolIII' associates with the gamma complex (composed of gamma, delta, delta', psi and chi chains) and with the beta chain to form the complete DNA polymerase III complex.</text>
</comment>
<dbReference type="NCBIfam" id="NF004046">
    <property type="entry name" value="PRK05563.1"/>
    <property type="match status" value="1"/>
</dbReference>
<evidence type="ECO:0000256" key="9">
    <source>
        <dbReference type="ARBA" id="ARBA00022932"/>
    </source>
</evidence>
<dbReference type="GO" id="GO:0046872">
    <property type="term" value="F:metal ion binding"/>
    <property type="evidence" value="ECO:0007669"/>
    <property type="project" value="UniProtKB-KW"/>
</dbReference>
<evidence type="ECO:0000256" key="1">
    <source>
        <dbReference type="ARBA" id="ARBA00006360"/>
    </source>
</evidence>
<dbReference type="InterPro" id="IPR045085">
    <property type="entry name" value="HLD_clamp_pol_III_gamma_tau"/>
</dbReference>
<feature type="compositionally biased region" description="Polar residues" evidence="12">
    <location>
        <begin position="396"/>
        <end position="405"/>
    </location>
</feature>
<evidence type="ECO:0000256" key="11">
    <source>
        <dbReference type="RuleBase" id="RU364063"/>
    </source>
</evidence>
<dbReference type="Pfam" id="PF22608">
    <property type="entry name" value="DNAX_ATPase_lid"/>
    <property type="match status" value="1"/>
</dbReference>
<sequence>MSYQVIARKYRPQSFDQMVGQNHITQTISNALKHNRLPHALLFTGLRGTGKTSSARILAKILRCTNPQNFTPCNTCQSCQEISAGRAVDVIEIDGASNNGVDAIRDLRDNVMFAPSSGKYKVFIIDEVHMLSTSAFNALLKTLEEPPAHVIFILATTEVHKIPQTILSRCQRFDFRRIPLKQIAEYLKKICELENIQADAAALWLIAKQGDGSMRDSLSLLDQVISFTNGQLTESEVGTVLGLTSRTLVYEVFDHLLHRQPRELVDSLEKLSTSGQNPSLFFEDLAKLLRHSLLLKADANATDLIDLPEDEIQLLIGKVQPISDSDLHLLFDMVIKASQDLNRASDQQIVFEMALLRMSQAPRIMDLQTLLGQAPSAGANRPKPSEVAAPQPTKPAASTPNSVAAPTTAKPVQPAVKAPPQDLTAETWLELVQNIKSQDAFFAAKIENLLFLGCKQLKITLQAPQNLPFLATQMQSSEMQQKLQGFIDSALGQGYTFEVLKSSANTTADSAHTLATKKLAQAEEELLARLQSDPRVQKAKEVFKSEIKIVKKGHH</sequence>
<name>M4V508_9BACT</name>
<dbReference type="CDD" id="cd00009">
    <property type="entry name" value="AAA"/>
    <property type="match status" value="1"/>
</dbReference>
<dbReference type="FunFam" id="1.10.8.60:FF:000013">
    <property type="entry name" value="DNA polymerase III subunit gamma/tau"/>
    <property type="match status" value="1"/>
</dbReference>
<dbReference type="FunFam" id="3.40.50.300:FF:000014">
    <property type="entry name" value="DNA polymerase III subunit gamma/tau"/>
    <property type="match status" value="1"/>
</dbReference>
<feature type="compositionally biased region" description="Low complexity" evidence="12">
    <location>
        <begin position="409"/>
        <end position="419"/>
    </location>
</feature>